<feature type="domain" description="Heterokaryon incompatibility" evidence="1">
    <location>
        <begin position="5"/>
        <end position="62"/>
    </location>
</feature>
<name>A0A2G8SB64_9APHY</name>
<reference evidence="2 3" key="1">
    <citation type="journal article" date="2015" name="Sci. Rep.">
        <title>Chromosome-level genome map provides insights into diverse defense mechanisms in the medicinal fungus Ganoderma sinense.</title>
        <authorList>
            <person name="Zhu Y."/>
            <person name="Xu J."/>
            <person name="Sun C."/>
            <person name="Zhou S."/>
            <person name="Xu H."/>
            <person name="Nelson D.R."/>
            <person name="Qian J."/>
            <person name="Song J."/>
            <person name="Luo H."/>
            <person name="Xiang L."/>
            <person name="Li Y."/>
            <person name="Xu Z."/>
            <person name="Ji A."/>
            <person name="Wang L."/>
            <person name="Lu S."/>
            <person name="Hayward A."/>
            <person name="Sun W."/>
            <person name="Li X."/>
            <person name="Schwartz D.C."/>
            <person name="Wang Y."/>
            <person name="Chen S."/>
        </authorList>
    </citation>
    <scope>NUCLEOTIDE SEQUENCE [LARGE SCALE GENOMIC DNA]</scope>
    <source>
        <strain evidence="2 3">ZZ0214-1</strain>
    </source>
</reference>
<evidence type="ECO:0000313" key="2">
    <source>
        <dbReference type="EMBL" id="PIL30991.1"/>
    </source>
</evidence>
<dbReference type="STRING" id="1077348.A0A2G8SB64"/>
<organism evidence="2 3">
    <name type="scientific">Ganoderma sinense ZZ0214-1</name>
    <dbReference type="NCBI Taxonomy" id="1077348"/>
    <lineage>
        <taxon>Eukaryota</taxon>
        <taxon>Fungi</taxon>
        <taxon>Dikarya</taxon>
        <taxon>Basidiomycota</taxon>
        <taxon>Agaricomycotina</taxon>
        <taxon>Agaricomycetes</taxon>
        <taxon>Polyporales</taxon>
        <taxon>Polyporaceae</taxon>
        <taxon>Ganoderma</taxon>
    </lineage>
</organism>
<gene>
    <name evidence="2" type="ORF">GSI_05684</name>
</gene>
<dbReference type="InterPro" id="IPR010730">
    <property type="entry name" value="HET"/>
</dbReference>
<protein>
    <recommendedName>
        <fullName evidence="1">Heterokaryon incompatibility domain-containing protein</fullName>
    </recommendedName>
</protein>
<dbReference type="Pfam" id="PF06985">
    <property type="entry name" value="HET"/>
    <property type="match status" value="1"/>
</dbReference>
<accession>A0A2G8SB64</accession>
<dbReference type="PANTHER" id="PTHR10622:SF10">
    <property type="entry name" value="HET DOMAIN-CONTAINING PROTEIN"/>
    <property type="match status" value="1"/>
</dbReference>
<dbReference type="AlphaFoldDB" id="A0A2G8SB64"/>
<proteinExistence type="predicted"/>
<evidence type="ECO:0000313" key="3">
    <source>
        <dbReference type="Proteomes" id="UP000230002"/>
    </source>
</evidence>
<dbReference type="Proteomes" id="UP000230002">
    <property type="component" value="Unassembled WGS sequence"/>
</dbReference>
<dbReference type="PANTHER" id="PTHR10622">
    <property type="entry name" value="HET DOMAIN-CONTAINING PROTEIN"/>
    <property type="match status" value="1"/>
</dbReference>
<comment type="caution">
    <text evidence="2">The sequence shown here is derived from an EMBL/GenBank/DDBJ whole genome shotgun (WGS) entry which is preliminary data.</text>
</comment>
<sequence>MFRPLSPKIRNACAKARHDGFHWLWVDTCCIDKTNSSELSEAINSMYTWYQHATMCYALLHDVPNLKDEDPRKPASAFRRSKWFKRGWTLQELIAHPTVIFLSKDWEAIGAK</sequence>
<evidence type="ECO:0000259" key="1">
    <source>
        <dbReference type="Pfam" id="PF06985"/>
    </source>
</evidence>
<dbReference type="OrthoDB" id="2753634at2759"/>
<dbReference type="EMBL" id="AYKW01000012">
    <property type="protein sequence ID" value="PIL30991.1"/>
    <property type="molecule type" value="Genomic_DNA"/>
</dbReference>
<keyword evidence="3" id="KW-1185">Reference proteome</keyword>